<protein>
    <submittedName>
        <fullName evidence="1">Uncharacterized protein</fullName>
    </submittedName>
</protein>
<evidence type="ECO:0000313" key="1">
    <source>
        <dbReference type="EMBL" id="UWZ37476.1"/>
    </source>
</evidence>
<evidence type="ECO:0000313" key="2">
    <source>
        <dbReference type="Proteomes" id="UP001058271"/>
    </source>
</evidence>
<name>A0ABY5Z5Z8_9ACTN</name>
<dbReference type="Proteomes" id="UP001058271">
    <property type="component" value="Chromosome"/>
</dbReference>
<accession>A0ABY5Z5Z8</accession>
<reference evidence="1" key="1">
    <citation type="submission" date="2021-04" db="EMBL/GenBank/DDBJ databases">
        <title>Biosynthetic gene clusters of Dactylosporangioum roseum.</title>
        <authorList>
            <person name="Hartkoorn R.C."/>
            <person name="Beaudoing E."/>
            <person name="Hot D."/>
            <person name="Moureu S."/>
        </authorList>
    </citation>
    <scope>NUCLEOTIDE SEQUENCE</scope>
    <source>
        <strain evidence="1">NRRL B-16295</strain>
    </source>
</reference>
<proteinExistence type="predicted"/>
<dbReference type="EMBL" id="CP073721">
    <property type="protein sequence ID" value="UWZ37476.1"/>
    <property type="molecule type" value="Genomic_DNA"/>
</dbReference>
<keyword evidence="2" id="KW-1185">Reference proteome</keyword>
<dbReference type="RefSeq" id="WP_260726833.1">
    <property type="nucleotide sequence ID" value="NZ_BAAABS010000070.1"/>
</dbReference>
<organism evidence="1 2">
    <name type="scientific">Dactylosporangium roseum</name>
    <dbReference type="NCBI Taxonomy" id="47989"/>
    <lineage>
        <taxon>Bacteria</taxon>
        <taxon>Bacillati</taxon>
        <taxon>Actinomycetota</taxon>
        <taxon>Actinomycetes</taxon>
        <taxon>Micromonosporales</taxon>
        <taxon>Micromonosporaceae</taxon>
        <taxon>Dactylosporangium</taxon>
    </lineage>
</organism>
<sequence>MADRKASVALELKAGQFKAEATIVERKVKAVDDAVEELDRDITKIPSDAAKAGAALKLLGGAADTVGDKVASLGEKNTGLSVLDSQIRSTRAELRKLSDEFDKTGDVDVFRKLGDVEGKLRGLQDARKKLASAVVGDVEDVISNASRGFTGFWKDAFASMGTNELKTIGIAAGVIIAAAAAPVIGSAIGGALLAGAAAGPLVVGIKSAINDPRVSAEMDRLGLRVGDTMQRSATYFVPAMERSFQTLSQSWSRLAPQVEMTFVNTAPLVDKITNGVVKLAESAMPGFVKATAAAGPVFDQIENTMHAVGIEVGDLFTMLSEHSNEAASAVQFFGMLASGAISAVTSTLEFLLDGWGKLTRYGESSAAFMAKWFGWVPVVGDYFRDLRGEWHMLAETAKGNGATAMQTFARVIDESKIAAEQAEDRVARLRDRSEMLGGSMSNAARLAGTLKAALDQLNGTAISAEQAELQYQAAIDRATESIKKNGKETDASTEKGRANREALLGIVTATEAKVAATYDETLATQGQAAADAAATKAAQEGRLAVIAAARAMGFSQQQAEEYANRLLKIPGQVSTMFKIYGTDVAEEQIQAIKDSLNRVPGSKTINIKVKSDLPSGISMGNLMHRASGGPVTAGTPYVVGEHRPEVFVPNVSGTIIPSVDQYASMRGMRSAGLSAGPPGGGASGGTLALTLTINGGNSGIAQLLQDMQRKGQLVLTAN</sequence>
<gene>
    <name evidence="1" type="ORF">Drose_04125</name>
</gene>